<evidence type="ECO:0008006" key="8">
    <source>
        <dbReference type="Google" id="ProtNLM"/>
    </source>
</evidence>
<reference evidence="6 7" key="1">
    <citation type="submission" date="2017-05" db="EMBL/GenBank/DDBJ databases">
        <title>Butyricicoccus porcorum sp. nov. a butyrate-producing bacterium from the swine intestinal tract.</title>
        <authorList>
            <person name="Trachsel J."/>
            <person name="Humphrey S."/>
            <person name="Allen H.K."/>
        </authorList>
    </citation>
    <scope>NUCLEOTIDE SEQUENCE [LARGE SCALE GENOMIC DNA]</scope>
    <source>
        <strain evidence="6">BB10</strain>
    </source>
</reference>
<dbReference type="EMBL" id="NHOC01000008">
    <property type="protein sequence ID" value="OUM19995.1"/>
    <property type="molecule type" value="Genomic_DNA"/>
</dbReference>
<dbReference type="InterPro" id="IPR006480">
    <property type="entry name" value="Phage_holin_4_1"/>
</dbReference>
<protein>
    <recommendedName>
        <fullName evidence="8">Holin</fullName>
    </recommendedName>
</protein>
<name>A0A252F2G2_9FIRM</name>
<gene>
    <name evidence="6" type="ORF">CBW42_09635</name>
</gene>
<feature type="transmembrane region" description="Helical" evidence="5">
    <location>
        <begin position="67"/>
        <end position="88"/>
    </location>
</feature>
<dbReference type="Pfam" id="PF05105">
    <property type="entry name" value="Phage_holin_4_1"/>
    <property type="match status" value="1"/>
</dbReference>
<evidence type="ECO:0000256" key="1">
    <source>
        <dbReference type="ARBA" id="ARBA00004141"/>
    </source>
</evidence>
<sequence>MKGIILPWRRLWQRRRLQLVLLLVPPCLPGIIKEDKHVNDYLICFKVSVAAFVTAVAAFLGWKGILCFAWVAAMAIDYASGTAAAWKSGHWSSSVARQGLWHKCGMIFAVAVAAIADGVMDVVTTNLHLGISWPGLVLPLVLTWYILTELGSVLENAAAMGAQIPPFLSKALAAAQDAVDDKTDGGGGDG</sequence>
<keyword evidence="4 5" id="KW-0472">Membrane</keyword>
<keyword evidence="7" id="KW-1185">Reference proteome</keyword>
<dbReference type="OrthoDB" id="88184at2"/>
<feature type="transmembrane region" description="Helical" evidence="5">
    <location>
        <begin position="100"/>
        <end position="120"/>
    </location>
</feature>
<dbReference type="Proteomes" id="UP000194903">
    <property type="component" value="Unassembled WGS sequence"/>
</dbReference>
<feature type="transmembrane region" description="Helical" evidence="5">
    <location>
        <begin position="127"/>
        <end position="147"/>
    </location>
</feature>
<keyword evidence="3 5" id="KW-1133">Transmembrane helix</keyword>
<comment type="subcellular location">
    <subcellularLocation>
        <location evidence="1">Membrane</location>
        <topology evidence="1">Multi-pass membrane protein</topology>
    </subcellularLocation>
</comment>
<comment type="caution">
    <text evidence="6">The sequence shown here is derived from an EMBL/GenBank/DDBJ whole genome shotgun (WGS) entry which is preliminary data.</text>
</comment>
<organism evidence="6 7">
    <name type="scientific">Butyricicoccus porcorum</name>
    <dbReference type="NCBI Taxonomy" id="1945634"/>
    <lineage>
        <taxon>Bacteria</taxon>
        <taxon>Bacillati</taxon>
        <taxon>Bacillota</taxon>
        <taxon>Clostridia</taxon>
        <taxon>Eubacteriales</taxon>
        <taxon>Butyricicoccaceae</taxon>
        <taxon>Butyricicoccus</taxon>
    </lineage>
</organism>
<evidence type="ECO:0000256" key="2">
    <source>
        <dbReference type="ARBA" id="ARBA00022692"/>
    </source>
</evidence>
<keyword evidence="2 5" id="KW-0812">Transmembrane</keyword>
<evidence type="ECO:0000313" key="6">
    <source>
        <dbReference type="EMBL" id="OUM19995.1"/>
    </source>
</evidence>
<dbReference type="NCBIfam" id="TIGR01593">
    <property type="entry name" value="holin_tox_secr"/>
    <property type="match status" value="1"/>
</dbReference>
<evidence type="ECO:0000256" key="5">
    <source>
        <dbReference type="SAM" id="Phobius"/>
    </source>
</evidence>
<dbReference type="AlphaFoldDB" id="A0A252F2G2"/>
<dbReference type="GO" id="GO:0016020">
    <property type="term" value="C:membrane"/>
    <property type="evidence" value="ECO:0007669"/>
    <property type="project" value="UniProtKB-SubCell"/>
</dbReference>
<evidence type="ECO:0000313" key="7">
    <source>
        <dbReference type="Proteomes" id="UP000194903"/>
    </source>
</evidence>
<accession>A0A252F2G2</accession>
<evidence type="ECO:0000256" key="4">
    <source>
        <dbReference type="ARBA" id="ARBA00023136"/>
    </source>
</evidence>
<proteinExistence type="predicted"/>
<evidence type="ECO:0000256" key="3">
    <source>
        <dbReference type="ARBA" id="ARBA00022989"/>
    </source>
</evidence>
<feature type="transmembrane region" description="Helical" evidence="5">
    <location>
        <begin position="39"/>
        <end position="60"/>
    </location>
</feature>